<accession>A0ABP9K5P8</accession>
<protein>
    <submittedName>
        <fullName evidence="1">Uncharacterized protein</fullName>
    </submittedName>
</protein>
<proteinExistence type="predicted"/>
<gene>
    <name evidence="1" type="ORF">GCM10023318_23780</name>
</gene>
<comment type="caution">
    <text evidence="1">The sequence shown here is derived from an EMBL/GenBank/DDBJ whole genome shotgun (WGS) entry which is preliminary data.</text>
</comment>
<organism evidence="1 2">
    <name type="scientific">Nocardia callitridis</name>
    <dbReference type="NCBI Taxonomy" id="648753"/>
    <lineage>
        <taxon>Bacteria</taxon>
        <taxon>Bacillati</taxon>
        <taxon>Actinomycetota</taxon>
        <taxon>Actinomycetes</taxon>
        <taxon>Mycobacteriales</taxon>
        <taxon>Nocardiaceae</taxon>
        <taxon>Nocardia</taxon>
    </lineage>
</organism>
<reference evidence="2" key="1">
    <citation type="journal article" date="2019" name="Int. J. Syst. Evol. Microbiol.">
        <title>The Global Catalogue of Microorganisms (GCM) 10K type strain sequencing project: providing services to taxonomists for standard genome sequencing and annotation.</title>
        <authorList>
            <consortium name="The Broad Institute Genomics Platform"/>
            <consortium name="The Broad Institute Genome Sequencing Center for Infectious Disease"/>
            <person name="Wu L."/>
            <person name="Ma J."/>
        </authorList>
    </citation>
    <scope>NUCLEOTIDE SEQUENCE [LARGE SCALE GENOMIC DNA]</scope>
    <source>
        <strain evidence="2">JCM 18298</strain>
    </source>
</reference>
<evidence type="ECO:0000313" key="2">
    <source>
        <dbReference type="Proteomes" id="UP001500603"/>
    </source>
</evidence>
<keyword evidence="2" id="KW-1185">Reference proteome</keyword>
<evidence type="ECO:0000313" key="1">
    <source>
        <dbReference type="EMBL" id="GAA5051894.1"/>
    </source>
</evidence>
<dbReference type="EMBL" id="BAABJM010000002">
    <property type="protein sequence ID" value="GAA5051894.1"/>
    <property type="molecule type" value="Genomic_DNA"/>
</dbReference>
<dbReference type="Proteomes" id="UP001500603">
    <property type="component" value="Unassembled WGS sequence"/>
</dbReference>
<sequence length="45" mass="5307">MPVPDIVVRKAQDYGPGWDEELVRAYGLVPDHARMKYYRELWNAT</sequence>
<name>A0ABP9K5P8_9NOCA</name>